<accession>A0A845QCD6</accession>
<dbReference type="PANTHER" id="PTHR30371">
    <property type="entry name" value="SEC-INDEPENDENT PROTEIN TRANSLOCASE PROTEIN TATC"/>
    <property type="match status" value="1"/>
</dbReference>
<dbReference type="Pfam" id="PF00902">
    <property type="entry name" value="TatC"/>
    <property type="match status" value="1"/>
</dbReference>
<comment type="subcellular location">
    <subcellularLocation>
        <location evidence="5">Cell membrane</location>
        <topology evidence="5">Multi-pass membrane protein</topology>
    </subcellularLocation>
    <subcellularLocation>
        <location evidence="1">Membrane</location>
        <topology evidence="1">Multi-pass membrane protein</topology>
    </subcellularLocation>
</comment>
<keyword evidence="5" id="KW-1003">Cell membrane</keyword>
<evidence type="ECO:0000256" key="5">
    <source>
        <dbReference type="HAMAP-Rule" id="MF_00902"/>
    </source>
</evidence>
<dbReference type="GO" id="GO:0033281">
    <property type="term" value="C:TAT protein transport complex"/>
    <property type="evidence" value="ECO:0007669"/>
    <property type="project" value="UniProtKB-UniRule"/>
</dbReference>
<protein>
    <recommendedName>
        <fullName evidence="5">Sec-independent protein translocase protein TatC</fullName>
    </recommendedName>
</protein>
<keyword evidence="3 5" id="KW-1133">Transmembrane helix</keyword>
<sequence length="269" mass="29686">MSDRPGSDDIEASRAPLVEHLIELRSRLIRSMIAFVLAFCVTYYFSEEIYQFLTQPLAEALGDDPSRRLIYTALQETFFTYIKVAMFGALCLAFPIIAGQLWMFIAPGLYRDERMAFLPFLLATPLLFLLGASLVFFFIMPMATEFFLSFESAGGDGALPIQLETRVSEYLSLVMTLIFAFGLAFQLPVLLMLMGRAGLVSSAALVKQRKYAIVGAFAAAAILTPPDPISQVGLGVPIILLYEISIIGVRLIERKRAEKRAAETGESAA</sequence>
<evidence type="ECO:0000313" key="6">
    <source>
        <dbReference type="EMBL" id="NBG95958.1"/>
    </source>
</evidence>
<dbReference type="GeneID" id="300654667"/>
<dbReference type="GO" id="GO:0065002">
    <property type="term" value="P:intracellular protein transmembrane transport"/>
    <property type="evidence" value="ECO:0007669"/>
    <property type="project" value="TreeGrafter"/>
</dbReference>
<keyword evidence="5" id="KW-0811">Translocation</keyword>
<dbReference type="RefSeq" id="WP_027837849.1">
    <property type="nucleotide sequence ID" value="NZ_BMHN01000001.1"/>
</dbReference>
<dbReference type="OrthoDB" id="9777044at2"/>
<evidence type="ECO:0000313" key="7">
    <source>
        <dbReference type="Proteomes" id="UP000470384"/>
    </source>
</evidence>
<dbReference type="PROSITE" id="PS01218">
    <property type="entry name" value="TATC"/>
    <property type="match status" value="1"/>
</dbReference>
<dbReference type="InterPro" id="IPR002033">
    <property type="entry name" value="TatC"/>
</dbReference>
<comment type="caution">
    <text evidence="5">Lacks conserved residue(s) required for the propagation of feature annotation.</text>
</comment>
<evidence type="ECO:0000256" key="1">
    <source>
        <dbReference type="ARBA" id="ARBA00004141"/>
    </source>
</evidence>
<feature type="transmembrane region" description="Helical" evidence="5">
    <location>
        <begin position="117"/>
        <end position="140"/>
    </location>
</feature>
<feature type="transmembrane region" description="Helical" evidence="5">
    <location>
        <begin position="170"/>
        <end position="191"/>
    </location>
</feature>
<dbReference type="PANTHER" id="PTHR30371:SF0">
    <property type="entry name" value="SEC-INDEPENDENT PROTEIN TRANSLOCASE PROTEIN TATC, CHLOROPLASTIC-RELATED"/>
    <property type="match status" value="1"/>
</dbReference>
<evidence type="ECO:0000256" key="2">
    <source>
        <dbReference type="ARBA" id="ARBA00022692"/>
    </source>
</evidence>
<dbReference type="EMBL" id="WXYQ01000006">
    <property type="protein sequence ID" value="NBG95958.1"/>
    <property type="molecule type" value="Genomic_DNA"/>
</dbReference>
<organism evidence="6 7">
    <name type="scientific">Pyruvatibacter mobilis</name>
    <dbReference type="NCBI Taxonomy" id="1712261"/>
    <lineage>
        <taxon>Bacteria</taxon>
        <taxon>Pseudomonadati</taxon>
        <taxon>Pseudomonadota</taxon>
        <taxon>Alphaproteobacteria</taxon>
        <taxon>Hyphomicrobiales</taxon>
        <taxon>Parvibaculaceae</taxon>
        <taxon>Pyruvatibacter</taxon>
    </lineage>
</organism>
<dbReference type="InterPro" id="IPR019820">
    <property type="entry name" value="Sec-indep_translocase_CS"/>
</dbReference>
<keyword evidence="5" id="KW-0813">Transport</keyword>
<keyword evidence="4 5" id="KW-0472">Membrane</keyword>
<comment type="caution">
    <text evidence="6">The sequence shown here is derived from an EMBL/GenBank/DDBJ whole genome shotgun (WGS) entry which is preliminary data.</text>
</comment>
<keyword evidence="5" id="KW-0653">Protein transport</keyword>
<dbReference type="Proteomes" id="UP000470384">
    <property type="component" value="Unassembled WGS sequence"/>
</dbReference>
<gene>
    <name evidence="5 6" type="primary">tatC</name>
    <name evidence="6" type="ORF">GTQ45_09465</name>
</gene>
<comment type="subunit">
    <text evidence="5">The Tat system comprises two distinct complexes: a TatABC complex, containing multiple copies of TatA, TatB and TatC subunits, and a separate TatA complex, containing only TatA subunits. Substrates initially bind to the TatABC complex, which probably triggers association of the separate TatA complex to form the active translocon.</text>
</comment>
<dbReference type="HAMAP" id="MF_00902">
    <property type="entry name" value="TatC"/>
    <property type="match status" value="1"/>
</dbReference>
<dbReference type="PRINTS" id="PR01840">
    <property type="entry name" value="TATCFAMILY"/>
</dbReference>
<feature type="transmembrane region" description="Helical" evidence="5">
    <location>
        <begin position="232"/>
        <end position="252"/>
    </location>
</feature>
<proteinExistence type="inferred from homology"/>
<feature type="transmembrane region" description="Helical" evidence="5">
    <location>
        <begin position="28"/>
        <end position="46"/>
    </location>
</feature>
<keyword evidence="7" id="KW-1185">Reference proteome</keyword>
<reference evidence="6 7" key="1">
    <citation type="journal article" date="2016" name="Int. J. Syst. Evol. Microbiol.">
        <title>Pyruvatibacter mobilis gen. nov., sp. nov., a marine bacterium from the culture broth of Picochlorum sp. 122.</title>
        <authorList>
            <person name="Wang G."/>
            <person name="Tang M."/>
            <person name="Wu H."/>
            <person name="Dai S."/>
            <person name="Li T."/>
            <person name="Chen C."/>
            <person name="He H."/>
            <person name="Fan J."/>
            <person name="Xiang W."/>
            <person name="Li X."/>
        </authorList>
    </citation>
    <scope>NUCLEOTIDE SEQUENCE [LARGE SCALE GENOMIC DNA]</scope>
    <source>
        <strain evidence="6 7">GYP-11</strain>
    </source>
</reference>
<feature type="transmembrane region" description="Helical" evidence="5">
    <location>
        <begin position="84"/>
        <end position="105"/>
    </location>
</feature>
<comment type="similarity">
    <text evidence="5">Belongs to the TatC family.</text>
</comment>
<name>A0A845QCD6_9HYPH</name>
<dbReference type="NCBIfam" id="TIGR00945">
    <property type="entry name" value="tatC"/>
    <property type="match status" value="1"/>
</dbReference>
<dbReference type="GO" id="GO:0009977">
    <property type="term" value="F:proton motive force dependent protein transmembrane transporter activity"/>
    <property type="evidence" value="ECO:0007669"/>
    <property type="project" value="TreeGrafter"/>
</dbReference>
<evidence type="ECO:0000256" key="3">
    <source>
        <dbReference type="ARBA" id="ARBA00022989"/>
    </source>
</evidence>
<dbReference type="GO" id="GO:0043953">
    <property type="term" value="P:protein transport by the Tat complex"/>
    <property type="evidence" value="ECO:0007669"/>
    <property type="project" value="UniProtKB-UniRule"/>
</dbReference>
<dbReference type="AlphaFoldDB" id="A0A845QCD6"/>
<comment type="function">
    <text evidence="5">Part of the twin-arginine translocation (Tat) system that transports large folded proteins containing a characteristic twin-arginine motif in their signal peptide across membranes. Together with TatB, TatC is part of a receptor directly interacting with Tat signal peptides.</text>
</comment>
<keyword evidence="2 5" id="KW-0812">Transmembrane</keyword>
<evidence type="ECO:0000256" key="4">
    <source>
        <dbReference type="ARBA" id="ARBA00023136"/>
    </source>
</evidence>